<evidence type="ECO:0000313" key="4">
    <source>
        <dbReference type="EMBL" id="SME31133.1"/>
    </source>
</evidence>
<dbReference type="Proteomes" id="UP000325411">
    <property type="component" value="Unassembled WGS sequence"/>
</dbReference>
<proteinExistence type="predicted"/>
<comment type="caution">
    <text evidence="2">The sequence shown here is derived from an EMBL/GenBank/DDBJ whole genome shotgun (WGS) entry which is preliminary data.</text>
</comment>
<evidence type="ECO:0000313" key="2">
    <source>
        <dbReference type="EMBL" id="KAA8476675.1"/>
    </source>
</evidence>
<feature type="transmembrane region" description="Helical" evidence="1">
    <location>
        <begin position="27"/>
        <end position="44"/>
    </location>
</feature>
<feature type="transmembrane region" description="Helical" evidence="1">
    <location>
        <begin position="124"/>
        <end position="143"/>
    </location>
</feature>
<dbReference type="Proteomes" id="UP001221338">
    <property type="component" value="Unassembled WGS sequence"/>
</dbReference>
<keyword evidence="7" id="KW-1185">Reference proteome</keyword>
<keyword evidence="1" id="KW-0812">Transmembrane</keyword>
<evidence type="ECO:0000313" key="3">
    <source>
        <dbReference type="EMBL" id="MDG0943642.1"/>
    </source>
</evidence>
<dbReference type="AlphaFoldDB" id="A0A5M9GSJ2"/>
<feature type="transmembrane region" description="Helical" evidence="1">
    <location>
        <begin position="56"/>
        <end position="76"/>
    </location>
</feature>
<evidence type="ECO:0000256" key="1">
    <source>
        <dbReference type="SAM" id="Phobius"/>
    </source>
</evidence>
<keyword evidence="1" id="KW-0472">Membrane</keyword>
<dbReference type="EMBL" id="JARPRV010000015">
    <property type="protein sequence ID" value="MDG0943642.1"/>
    <property type="molecule type" value="Genomic_DNA"/>
</dbReference>
<dbReference type="Proteomes" id="UP000194422">
    <property type="component" value="Unassembled WGS sequence"/>
</dbReference>
<organism evidence="2 6">
    <name type="scientific">Bacillus paranthracis</name>
    <dbReference type="NCBI Taxonomy" id="2026186"/>
    <lineage>
        <taxon>Bacteria</taxon>
        <taxon>Bacillati</taxon>
        <taxon>Bacillota</taxon>
        <taxon>Bacilli</taxon>
        <taxon>Bacillales</taxon>
        <taxon>Bacillaceae</taxon>
        <taxon>Bacillus</taxon>
        <taxon>Bacillus cereus group</taxon>
    </lineage>
</organism>
<dbReference type="RefSeq" id="WP_000601992.1">
    <property type="nucleotide sequence ID" value="NZ_CP040880.1"/>
</dbReference>
<feature type="transmembrane region" description="Helical" evidence="1">
    <location>
        <begin position="88"/>
        <end position="112"/>
    </location>
</feature>
<evidence type="ECO:0000313" key="7">
    <source>
        <dbReference type="Proteomes" id="UP001221338"/>
    </source>
</evidence>
<dbReference type="EMBL" id="VXCE01000011">
    <property type="protein sequence ID" value="KAA8476675.1"/>
    <property type="molecule type" value="Genomic_DNA"/>
</dbReference>
<dbReference type="EMBL" id="FWYW01000090">
    <property type="protein sequence ID" value="SME31133.1"/>
    <property type="molecule type" value="Genomic_DNA"/>
</dbReference>
<reference evidence="2 6" key="2">
    <citation type="submission" date="2019-09" db="EMBL/GenBank/DDBJ databases">
        <authorList>
            <person name="Geng P."/>
            <person name="Wan X."/>
            <person name="Zhou G."/>
            <person name="Yuan Z."/>
            <person name="Hu X."/>
        </authorList>
    </citation>
    <scope>NUCLEOTIDE SEQUENCE [LARGE SCALE GENOMIC DNA]</scope>
    <source>
        <strain evidence="2 6">EFR-4</strain>
    </source>
</reference>
<protein>
    <submittedName>
        <fullName evidence="2">Uncharacterized protein</fullName>
    </submittedName>
</protein>
<keyword evidence="1" id="KW-1133">Transmembrane helix</keyword>
<name>A0A5M9GSJ2_9BACI</name>
<evidence type="ECO:0000313" key="6">
    <source>
        <dbReference type="Proteomes" id="UP000325411"/>
    </source>
</evidence>
<evidence type="ECO:0000313" key="5">
    <source>
        <dbReference type="Proteomes" id="UP000194422"/>
    </source>
</evidence>
<gene>
    <name evidence="4" type="ORF">BACERE00174_04631</name>
    <name evidence="2" type="ORF">FYW06_17515</name>
    <name evidence="3" type="ORF">P6U22_21065</name>
</gene>
<accession>A0A5M9GSJ2</accession>
<reference evidence="3 7" key="3">
    <citation type="submission" date="2023-03" db="EMBL/GenBank/DDBJ databases">
        <title>Genetic diversity of Bacillus cereus sensu lato isolates from Slovenia.</title>
        <authorList>
            <person name="Abdelli M."/>
        </authorList>
    </citation>
    <scope>NUCLEOTIDE SEQUENCE [LARGE SCALE GENOMIC DNA]</scope>
    <source>
        <strain evidence="3 7">SIBC61B</strain>
    </source>
</reference>
<sequence length="158" mass="18023">MILLLPILLLFLLIILVKISKMVSRTVAVLVDFLFLGGFAAYSLHKSVSVTIASGYAIYFWDILFFIVSCVLYYIVLNYLVINFPRLAALINYIIAWIGTFLVYATICIILIGNLPQLLNNKFFSELTNIIIISILAIITFNVRKTIFANKERNEEVY</sequence>
<reference evidence="4 5" key="1">
    <citation type="submission" date="2017-04" db="EMBL/GenBank/DDBJ databases">
        <authorList>
            <person name="Criscuolo A."/>
        </authorList>
    </citation>
    <scope>NUCLEOTIDE SEQUENCE [LARGE SCALE GENOMIC DNA]</scope>
    <source>
        <strain evidence="4">16-00174</strain>
    </source>
</reference>